<evidence type="ECO:0000313" key="15">
    <source>
        <dbReference type="Proteomes" id="UP001307889"/>
    </source>
</evidence>
<keyword evidence="10 13" id="KW-0408">Iron</keyword>
<dbReference type="PROSITE" id="PS00086">
    <property type="entry name" value="CYTOCHROME_P450"/>
    <property type="match status" value="1"/>
</dbReference>
<reference evidence="14 15" key="1">
    <citation type="submission" date="2023-09" db="EMBL/GenBank/DDBJ databases">
        <title>Nesidiocoris tenuis whole genome shotgun sequence.</title>
        <authorList>
            <person name="Shibata T."/>
            <person name="Shimoda M."/>
            <person name="Kobayashi T."/>
            <person name="Uehara T."/>
        </authorList>
    </citation>
    <scope>NUCLEOTIDE SEQUENCE [LARGE SCALE GENOMIC DNA]</scope>
    <source>
        <strain evidence="14 15">Japan</strain>
    </source>
</reference>
<dbReference type="SUPFAM" id="SSF48264">
    <property type="entry name" value="Cytochrome P450"/>
    <property type="match status" value="1"/>
</dbReference>
<keyword evidence="11 13" id="KW-0503">Monooxygenase</keyword>
<keyword evidence="12" id="KW-0472">Membrane</keyword>
<evidence type="ECO:0000256" key="3">
    <source>
        <dbReference type="ARBA" id="ARBA00004406"/>
    </source>
</evidence>
<name>A0ABN7B0X3_9HEMI</name>
<dbReference type="InterPro" id="IPR001128">
    <property type="entry name" value="Cyt_P450"/>
</dbReference>
<evidence type="ECO:0000256" key="10">
    <source>
        <dbReference type="ARBA" id="ARBA00023004"/>
    </source>
</evidence>
<accession>A0ABN7B0X3</accession>
<dbReference type="InterPro" id="IPR002401">
    <property type="entry name" value="Cyt_P450_E_grp-I"/>
</dbReference>
<keyword evidence="6 13" id="KW-0479">Metal-binding</keyword>
<keyword evidence="8" id="KW-0492">Microsome</keyword>
<evidence type="ECO:0000256" key="9">
    <source>
        <dbReference type="ARBA" id="ARBA00023002"/>
    </source>
</evidence>
<dbReference type="CDD" id="cd20628">
    <property type="entry name" value="CYP4"/>
    <property type="match status" value="1"/>
</dbReference>
<evidence type="ECO:0000256" key="13">
    <source>
        <dbReference type="RuleBase" id="RU000461"/>
    </source>
</evidence>
<keyword evidence="15" id="KW-1185">Reference proteome</keyword>
<evidence type="ECO:0000256" key="6">
    <source>
        <dbReference type="ARBA" id="ARBA00022723"/>
    </source>
</evidence>
<proteinExistence type="inferred from homology"/>
<evidence type="ECO:0000256" key="8">
    <source>
        <dbReference type="ARBA" id="ARBA00022848"/>
    </source>
</evidence>
<evidence type="ECO:0000256" key="12">
    <source>
        <dbReference type="ARBA" id="ARBA00023136"/>
    </source>
</evidence>
<dbReference type="Gene3D" id="1.10.630.10">
    <property type="entry name" value="Cytochrome P450"/>
    <property type="match status" value="1"/>
</dbReference>
<dbReference type="EMBL" id="AP028917">
    <property type="protein sequence ID" value="BES98079.1"/>
    <property type="molecule type" value="Genomic_DNA"/>
</dbReference>
<comment type="subcellular location">
    <subcellularLocation>
        <location evidence="3">Endoplasmic reticulum membrane</location>
        <topology evidence="3">Peripheral membrane protein</topology>
    </subcellularLocation>
    <subcellularLocation>
        <location evidence="2">Microsome membrane</location>
        <topology evidence="2">Peripheral membrane protein</topology>
    </subcellularLocation>
</comment>
<keyword evidence="9 13" id="KW-0560">Oxidoreductase</keyword>
<dbReference type="Proteomes" id="UP001307889">
    <property type="component" value="Chromosome 9"/>
</dbReference>
<gene>
    <name evidence="14" type="ORF">NTJ_10894</name>
</gene>
<protein>
    <submittedName>
        <fullName evidence="14">Cytochrome P450</fullName>
    </submittedName>
</protein>
<dbReference type="PRINTS" id="PR00385">
    <property type="entry name" value="P450"/>
</dbReference>
<dbReference type="InterPro" id="IPR050196">
    <property type="entry name" value="Cytochrome_P450_Monoox"/>
</dbReference>
<evidence type="ECO:0000256" key="11">
    <source>
        <dbReference type="ARBA" id="ARBA00023033"/>
    </source>
</evidence>
<evidence type="ECO:0000256" key="7">
    <source>
        <dbReference type="ARBA" id="ARBA00022824"/>
    </source>
</evidence>
<dbReference type="PRINTS" id="PR00463">
    <property type="entry name" value="EP450I"/>
</dbReference>
<organism evidence="14 15">
    <name type="scientific">Nesidiocoris tenuis</name>
    <dbReference type="NCBI Taxonomy" id="355587"/>
    <lineage>
        <taxon>Eukaryota</taxon>
        <taxon>Metazoa</taxon>
        <taxon>Ecdysozoa</taxon>
        <taxon>Arthropoda</taxon>
        <taxon>Hexapoda</taxon>
        <taxon>Insecta</taxon>
        <taxon>Pterygota</taxon>
        <taxon>Neoptera</taxon>
        <taxon>Paraneoptera</taxon>
        <taxon>Hemiptera</taxon>
        <taxon>Heteroptera</taxon>
        <taxon>Panheteroptera</taxon>
        <taxon>Cimicomorpha</taxon>
        <taxon>Miridae</taxon>
        <taxon>Dicyphina</taxon>
        <taxon>Nesidiocoris</taxon>
    </lineage>
</organism>
<evidence type="ECO:0000256" key="2">
    <source>
        <dbReference type="ARBA" id="ARBA00004174"/>
    </source>
</evidence>
<evidence type="ECO:0000256" key="1">
    <source>
        <dbReference type="ARBA" id="ARBA00001971"/>
    </source>
</evidence>
<evidence type="ECO:0000256" key="5">
    <source>
        <dbReference type="ARBA" id="ARBA00022617"/>
    </source>
</evidence>
<keyword evidence="5 13" id="KW-0349">Heme</keyword>
<comment type="similarity">
    <text evidence="4 13">Belongs to the cytochrome P450 family.</text>
</comment>
<dbReference type="InterPro" id="IPR017972">
    <property type="entry name" value="Cyt_P450_CS"/>
</dbReference>
<dbReference type="PANTHER" id="PTHR24291">
    <property type="entry name" value="CYTOCHROME P450 FAMILY 4"/>
    <property type="match status" value="1"/>
</dbReference>
<comment type="cofactor">
    <cofactor evidence="1">
        <name>heme</name>
        <dbReference type="ChEBI" id="CHEBI:30413"/>
    </cofactor>
</comment>
<sequence>MTDLLPWMKEKMDKYGGLVALYTMGQPTVITTKPEYVEVILTSTKNIDKGPEYKFISEWLGDGLLLSTGDKWKQRRKMLTPSFHFKILENNHDCMNKNWKKVVKTFLDAKGAPVEPLQIMGRGALDIICETAMGTILDKDDGGEEYVANVKRTTANSVQRALRPLYRSMTVLRLTPFGRQYLKDIDNLHNFTEKVINQRKSAYLEEKQLQADEYSESDGKKPQVFLDSILELAQQAGLTNDDIREEVDTFMFAGHDTTSTALQFVLLRLGENPEVQEKAYQEQLDIFGYSDRDVTKEDLNKMHYLDLVLKECLRLHPPAPQIARVLREDVTLPNNMIIPSGTKVLMNFFLMHRDPENFPNPEKFDPERFTHEMSKNRHPYSYTPFSAGPRNCIGQKFALMEMKIGLSTILRFCKIRAVTRSKDLKYRLEIILKPSTPILVEVTPRN</sequence>
<evidence type="ECO:0000313" key="14">
    <source>
        <dbReference type="EMBL" id="BES98079.1"/>
    </source>
</evidence>
<keyword evidence="7" id="KW-0256">Endoplasmic reticulum</keyword>
<evidence type="ECO:0000256" key="4">
    <source>
        <dbReference type="ARBA" id="ARBA00010617"/>
    </source>
</evidence>
<dbReference type="PANTHER" id="PTHR24291:SF189">
    <property type="entry name" value="CYTOCHROME P450 4C3-RELATED"/>
    <property type="match status" value="1"/>
</dbReference>
<dbReference type="InterPro" id="IPR036396">
    <property type="entry name" value="Cyt_P450_sf"/>
</dbReference>
<dbReference type="Pfam" id="PF00067">
    <property type="entry name" value="p450"/>
    <property type="match status" value="1"/>
</dbReference>